<proteinExistence type="predicted"/>
<comment type="caution">
    <text evidence="2">The sequence shown here is derived from an EMBL/GenBank/DDBJ whole genome shotgun (WGS) entry which is preliminary data.</text>
</comment>
<evidence type="ECO:0000313" key="3">
    <source>
        <dbReference type="Proteomes" id="UP000662111"/>
    </source>
</evidence>
<evidence type="ECO:0000313" key="2">
    <source>
        <dbReference type="EMBL" id="GGK71907.1"/>
    </source>
</evidence>
<accession>A0ABQ2F8D8</accession>
<dbReference type="Gene3D" id="3.90.1200.10">
    <property type="match status" value="1"/>
</dbReference>
<keyword evidence="3" id="KW-1185">Reference proteome</keyword>
<dbReference type="Proteomes" id="UP000662111">
    <property type="component" value="Unassembled WGS sequence"/>
</dbReference>
<dbReference type="InterPro" id="IPR002575">
    <property type="entry name" value="Aminoglycoside_PTrfase"/>
</dbReference>
<name>A0ABQ2F8D8_9MICO</name>
<feature type="domain" description="Aminoglycoside phosphotransferase" evidence="1">
    <location>
        <begin position="5"/>
        <end position="206"/>
    </location>
</feature>
<reference evidence="3" key="1">
    <citation type="journal article" date="2019" name="Int. J. Syst. Evol. Microbiol.">
        <title>The Global Catalogue of Microorganisms (GCM) 10K type strain sequencing project: providing services to taxonomists for standard genome sequencing and annotation.</title>
        <authorList>
            <consortium name="The Broad Institute Genomics Platform"/>
            <consortium name="The Broad Institute Genome Sequencing Center for Infectious Disease"/>
            <person name="Wu L."/>
            <person name="Ma J."/>
        </authorList>
    </citation>
    <scope>NUCLEOTIDE SEQUENCE [LARGE SCALE GENOMIC DNA]</scope>
    <source>
        <strain evidence="3">CGMCC 1.5362</strain>
    </source>
</reference>
<gene>
    <name evidence="2" type="ORF">GCM10011509_20640</name>
</gene>
<dbReference type="InterPro" id="IPR011009">
    <property type="entry name" value="Kinase-like_dom_sf"/>
</dbReference>
<dbReference type="EMBL" id="BMLB01000004">
    <property type="protein sequence ID" value="GGK71907.1"/>
    <property type="molecule type" value="Genomic_DNA"/>
</dbReference>
<sequence length="248" mass="27792">MVLRVHHDGRDVVVKAGGAGNHHLRREIHARRRWTGPWLATGSVGALLHACTEAGVLVVEHLPGRLVQDVPEAAGDPATYRQAGRLLASFHAQHRERDVGHEAAADAKVRWWLEQEHRIPAPAVAGVHEALASHAHDVVDLVPTHGDWHTRNWLVHEGEVRVIDLGRAELRPAWTDLVRLAGREWVGRPDLEEAFLDGYGSDPRPRGLWRATLLREAVGTAVWAYRVGDHAFEEHGLRLLEEALERYR</sequence>
<evidence type="ECO:0000259" key="1">
    <source>
        <dbReference type="Pfam" id="PF01636"/>
    </source>
</evidence>
<dbReference type="Pfam" id="PF01636">
    <property type="entry name" value="APH"/>
    <property type="match status" value="1"/>
</dbReference>
<dbReference type="SUPFAM" id="SSF56112">
    <property type="entry name" value="Protein kinase-like (PK-like)"/>
    <property type="match status" value="1"/>
</dbReference>
<protein>
    <recommendedName>
        <fullName evidence="1">Aminoglycoside phosphotransferase domain-containing protein</fullName>
    </recommendedName>
</protein>
<organism evidence="2 3">
    <name type="scientific">Ornithinimicrobium pekingense</name>
    <dbReference type="NCBI Taxonomy" id="384677"/>
    <lineage>
        <taxon>Bacteria</taxon>
        <taxon>Bacillati</taxon>
        <taxon>Actinomycetota</taxon>
        <taxon>Actinomycetes</taxon>
        <taxon>Micrococcales</taxon>
        <taxon>Ornithinimicrobiaceae</taxon>
        <taxon>Ornithinimicrobium</taxon>
    </lineage>
</organism>